<name>A0A9D4M808_DREPO</name>
<evidence type="ECO:0000313" key="1">
    <source>
        <dbReference type="EMBL" id="KAH3872465.1"/>
    </source>
</evidence>
<keyword evidence="2" id="KW-1185">Reference proteome</keyword>
<protein>
    <submittedName>
        <fullName evidence="1">Uncharacterized protein</fullName>
    </submittedName>
</protein>
<accession>A0A9D4M808</accession>
<proteinExistence type="predicted"/>
<evidence type="ECO:0000313" key="2">
    <source>
        <dbReference type="Proteomes" id="UP000828390"/>
    </source>
</evidence>
<dbReference type="EMBL" id="JAIWYP010000002">
    <property type="protein sequence ID" value="KAH3872465.1"/>
    <property type="molecule type" value="Genomic_DNA"/>
</dbReference>
<reference evidence="1" key="1">
    <citation type="journal article" date="2019" name="bioRxiv">
        <title>The Genome of the Zebra Mussel, Dreissena polymorpha: A Resource for Invasive Species Research.</title>
        <authorList>
            <person name="McCartney M.A."/>
            <person name="Auch B."/>
            <person name="Kono T."/>
            <person name="Mallez S."/>
            <person name="Zhang Y."/>
            <person name="Obille A."/>
            <person name="Becker A."/>
            <person name="Abrahante J.E."/>
            <person name="Garbe J."/>
            <person name="Badalamenti J.P."/>
            <person name="Herman A."/>
            <person name="Mangelson H."/>
            <person name="Liachko I."/>
            <person name="Sullivan S."/>
            <person name="Sone E.D."/>
            <person name="Koren S."/>
            <person name="Silverstein K.A.T."/>
            <person name="Beckman K.B."/>
            <person name="Gohl D.M."/>
        </authorList>
    </citation>
    <scope>NUCLEOTIDE SEQUENCE</scope>
    <source>
        <strain evidence="1">Duluth1</strain>
        <tissue evidence="1">Whole animal</tissue>
    </source>
</reference>
<dbReference type="AlphaFoldDB" id="A0A9D4M808"/>
<dbReference type="Proteomes" id="UP000828390">
    <property type="component" value="Unassembled WGS sequence"/>
</dbReference>
<comment type="caution">
    <text evidence="1">The sequence shown here is derived from an EMBL/GenBank/DDBJ whole genome shotgun (WGS) entry which is preliminary data.</text>
</comment>
<sequence>MIKEIEGHLTGMTNVVDTVQAEKKSEIADIREHQTKHHSATSGHMQEVCS</sequence>
<organism evidence="1 2">
    <name type="scientific">Dreissena polymorpha</name>
    <name type="common">Zebra mussel</name>
    <name type="synonym">Mytilus polymorpha</name>
    <dbReference type="NCBI Taxonomy" id="45954"/>
    <lineage>
        <taxon>Eukaryota</taxon>
        <taxon>Metazoa</taxon>
        <taxon>Spiralia</taxon>
        <taxon>Lophotrochozoa</taxon>
        <taxon>Mollusca</taxon>
        <taxon>Bivalvia</taxon>
        <taxon>Autobranchia</taxon>
        <taxon>Heteroconchia</taxon>
        <taxon>Euheterodonta</taxon>
        <taxon>Imparidentia</taxon>
        <taxon>Neoheterodontei</taxon>
        <taxon>Myida</taxon>
        <taxon>Dreissenoidea</taxon>
        <taxon>Dreissenidae</taxon>
        <taxon>Dreissena</taxon>
    </lineage>
</organism>
<gene>
    <name evidence="1" type="ORF">DPMN_035681</name>
</gene>
<reference evidence="1" key="2">
    <citation type="submission" date="2020-11" db="EMBL/GenBank/DDBJ databases">
        <authorList>
            <person name="McCartney M.A."/>
            <person name="Auch B."/>
            <person name="Kono T."/>
            <person name="Mallez S."/>
            <person name="Becker A."/>
            <person name="Gohl D.M."/>
            <person name="Silverstein K.A.T."/>
            <person name="Koren S."/>
            <person name="Bechman K.B."/>
            <person name="Herman A."/>
            <person name="Abrahante J.E."/>
            <person name="Garbe J."/>
        </authorList>
    </citation>
    <scope>NUCLEOTIDE SEQUENCE</scope>
    <source>
        <strain evidence="1">Duluth1</strain>
        <tissue evidence="1">Whole animal</tissue>
    </source>
</reference>